<keyword evidence="6" id="KW-1185">Reference proteome</keyword>
<dbReference type="CDD" id="cd13539">
    <property type="entry name" value="PBP2_AvModA"/>
    <property type="match status" value="1"/>
</dbReference>
<dbReference type="PIRSF" id="PIRSF004846">
    <property type="entry name" value="ModA"/>
    <property type="match status" value="1"/>
</dbReference>
<keyword evidence="3 4" id="KW-0732">Signal</keyword>
<evidence type="ECO:0000313" key="6">
    <source>
        <dbReference type="Proteomes" id="UP001595692"/>
    </source>
</evidence>
<dbReference type="InterPro" id="IPR005950">
    <property type="entry name" value="ModA"/>
</dbReference>
<name>A0ABV8CPQ0_9GAMM</name>
<protein>
    <submittedName>
        <fullName evidence="5">Molybdate ABC transporter substrate-binding protein</fullName>
    </submittedName>
</protein>
<feature type="signal peptide" evidence="4">
    <location>
        <begin position="1"/>
        <end position="24"/>
    </location>
</feature>
<dbReference type="InterPro" id="IPR050682">
    <property type="entry name" value="ModA/WtpA"/>
</dbReference>
<proteinExistence type="inferred from homology"/>
<dbReference type="PROSITE" id="PS51257">
    <property type="entry name" value="PROKAR_LIPOPROTEIN"/>
    <property type="match status" value="1"/>
</dbReference>
<evidence type="ECO:0000256" key="3">
    <source>
        <dbReference type="ARBA" id="ARBA00022729"/>
    </source>
</evidence>
<dbReference type="Gene3D" id="3.40.190.10">
    <property type="entry name" value="Periplasmic binding protein-like II"/>
    <property type="match status" value="2"/>
</dbReference>
<dbReference type="EMBL" id="JBHSAF010000014">
    <property type="protein sequence ID" value="MFC3913879.1"/>
    <property type="molecule type" value="Genomic_DNA"/>
</dbReference>
<accession>A0ABV8CPQ0</accession>
<evidence type="ECO:0000313" key="5">
    <source>
        <dbReference type="EMBL" id="MFC3913879.1"/>
    </source>
</evidence>
<reference evidence="6" key="1">
    <citation type="journal article" date="2019" name="Int. J. Syst. Evol. Microbiol.">
        <title>The Global Catalogue of Microorganisms (GCM) 10K type strain sequencing project: providing services to taxonomists for standard genome sequencing and annotation.</title>
        <authorList>
            <consortium name="The Broad Institute Genomics Platform"/>
            <consortium name="The Broad Institute Genome Sequencing Center for Infectious Disease"/>
            <person name="Wu L."/>
            <person name="Ma J."/>
        </authorList>
    </citation>
    <scope>NUCLEOTIDE SEQUENCE [LARGE SCALE GENOMIC DNA]</scope>
    <source>
        <strain evidence="6">CCUG 54939</strain>
    </source>
</reference>
<keyword evidence="2" id="KW-0479">Metal-binding</keyword>
<dbReference type="PANTHER" id="PTHR30632:SF14">
    <property type="entry name" value="TUNGSTATE_MOLYBDATE_CHROMATE-BINDING PROTEIN MODA"/>
    <property type="match status" value="1"/>
</dbReference>
<dbReference type="InterPro" id="IPR044084">
    <property type="entry name" value="AvModA-like_subst-bd"/>
</dbReference>
<feature type="chain" id="PRO_5045297938" evidence="4">
    <location>
        <begin position="25"/>
        <end position="252"/>
    </location>
</feature>
<dbReference type="Proteomes" id="UP001595692">
    <property type="component" value="Unassembled WGS sequence"/>
</dbReference>
<dbReference type="SUPFAM" id="SSF53850">
    <property type="entry name" value="Periplasmic binding protein-like II"/>
    <property type="match status" value="1"/>
</dbReference>
<organism evidence="5 6">
    <name type="scientific">Pseudaeromonas sharmana</name>
    <dbReference type="NCBI Taxonomy" id="328412"/>
    <lineage>
        <taxon>Bacteria</taxon>
        <taxon>Pseudomonadati</taxon>
        <taxon>Pseudomonadota</taxon>
        <taxon>Gammaproteobacteria</taxon>
        <taxon>Aeromonadales</taxon>
        <taxon>Aeromonadaceae</taxon>
        <taxon>Pseudaeromonas</taxon>
    </lineage>
</organism>
<evidence type="ECO:0000256" key="2">
    <source>
        <dbReference type="ARBA" id="ARBA00022723"/>
    </source>
</evidence>
<evidence type="ECO:0000256" key="4">
    <source>
        <dbReference type="SAM" id="SignalP"/>
    </source>
</evidence>
<evidence type="ECO:0000256" key="1">
    <source>
        <dbReference type="ARBA" id="ARBA00009175"/>
    </source>
</evidence>
<dbReference type="RefSeq" id="WP_377152294.1">
    <property type="nucleotide sequence ID" value="NZ_JBHSAF010000014.1"/>
</dbReference>
<sequence length="252" mass="26415">MLKTGSRSACLGWLVLLASSSACADDIKVAVAANFLAPLQQISAQFSAETGHQVLISSGATGQLFTQIKNGAPFAIFISADQKTPAKLLAEKLAVPGSAFTYARGQLVLWSADAKRVDAAGEVLRQGQFKHLAIANPKTAPYGQAATEVLAKLGLNTKLAGQLVQGDNISQTKQFVDSGSAELGFVALSQVYKDGKPGQGSVWMVPLEDYAPLYQDAVLLNSGADDAAAKALLAYLKSPAAKAIMHQYGYLD</sequence>
<dbReference type="NCBIfam" id="TIGR01256">
    <property type="entry name" value="modA"/>
    <property type="match status" value="1"/>
</dbReference>
<dbReference type="Pfam" id="PF13531">
    <property type="entry name" value="SBP_bac_11"/>
    <property type="match status" value="1"/>
</dbReference>
<gene>
    <name evidence="5" type="primary">modA</name>
    <name evidence="5" type="ORF">ACFOSS_10420</name>
</gene>
<comment type="caution">
    <text evidence="5">The sequence shown here is derived from an EMBL/GenBank/DDBJ whole genome shotgun (WGS) entry which is preliminary data.</text>
</comment>
<comment type="similarity">
    <text evidence="1">Belongs to the bacterial solute-binding protein ModA family.</text>
</comment>
<dbReference type="PANTHER" id="PTHR30632">
    <property type="entry name" value="MOLYBDATE-BINDING PERIPLASMIC PROTEIN"/>
    <property type="match status" value="1"/>
</dbReference>